<feature type="transmembrane region" description="Helical" evidence="1">
    <location>
        <begin position="75"/>
        <end position="93"/>
    </location>
</feature>
<keyword evidence="3" id="KW-1185">Reference proteome</keyword>
<organism evidence="2 3">
    <name type="scientific">Natronorubrum texcoconense</name>
    <dbReference type="NCBI Taxonomy" id="1095776"/>
    <lineage>
        <taxon>Archaea</taxon>
        <taxon>Methanobacteriati</taxon>
        <taxon>Methanobacteriota</taxon>
        <taxon>Stenosarchaea group</taxon>
        <taxon>Halobacteria</taxon>
        <taxon>Halobacteriales</taxon>
        <taxon>Natrialbaceae</taxon>
        <taxon>Natronorubrum</taxon>
    </lineage>
</organism>
<dbReference type="RefSeq" id="WP_245724311.1">
    <property type="nucleotide sequence ID" value="NZ_FNFE01000010.1"/>
</dbReference>
<keyword evidence="1" id="KW-1133">Transmembrane helix</keyword>
<name>A0A1G9GW88_9EURY</name>
<feature type="transmembrane region" description="Helical" evidence="1">
    <location>
        <begin position="43"/>
        <end position="63"/>
    </location>
</feature>
<dbReference type="Proteomes" id="UP000198882">
    <property type="component" value="Unassembled WGS sequence"/>
</dbReference>
<evidence type="ECO:0000313" key="3">
    <source>
        <dbReference type="Proteomes" id="UP000198882"/>
    </source>
</evidence>
<accession>A0A1G9GW88</accession>
<gene>
    <name evidence="2" type="ORF">SAMN04515672_0032</name>
</gene>
<keyword evidence="1" id="KW-0812">Transmembrane</keyword>
<evidence type="ECO:0000256" key="1">
    <source>
        <dbReference type="SAM" id="Phobius"/>
    </source>
</evidence>
<protein>
    <submittedName>
        <fullName evidence="2">Uncharacterized protein</fullName>
    </submittedName>
</protein>
<sequence>MTTGIRSTETERRLGPVADPERLVDVFELPVATTDLEPVNRPLAAGAVLLAIGIVLLAAAFLVAPGVSMDARLDALVYAPFLMLVPAGLWKLACR</sequence>
<evidence type="ECO:0000313" key="2">
    <source>
        <dbReference type="EMBL" id="SDL04815.1"/>
    </source>
</evidence>
<reference evidence="3" key="1">
    <citation type="submission" date="2016-10" db="EMBL/GenBank/DDBJ databases">
        <authorList>
            <person name="Varghese N."/>
            <person name="Submissions S."/>
        </authorList>
    </citation>
    <scope>NUCLEOTIDE SEQUENCE [LARGE SCALE GENOMIC DNA]</scope>
    <source>
        <strain evidence="3">B4,CECT 8067,JCM 17497</strain>
    </source>
</reference>
<keyword evidence="1" id="KW-0472">Membrane</keyword>
<dbReference type="AlphaFoldDB" id="A0A1G9GW88"/>
<dbReference type="STRING" id="1095776.SAMN04515672_0032"/>
<proteinExistence type="predicted"/>
<dbReference type="EMBL" id="FNFE01000010">
    <property type="protein sequence ID" value="SDL04815.1"/>
    <property type="molecule type" value="Genomic_DNA"/>
</dbReference>